<dbReference type="InterPro" id="IPR000326">
    <property type="entry name" value="PAP2/HPO"/>
</dbReference>
<feature type="transmembrane region" description="Helical" evidence="1">
    <location>
        <begin position="188"/>
        <end position="207"/>
    </location>
</feature>
<organism evidence="3 4">
    <name type="scientific">Candidatus Acetatifactor stercoripullorum</name>
    <dbReference type="NCBI Taxonomy" id="2838414"/>
    <lineage>
        <taxon>Bacteria</taxon>
        <taxon>Bacillati</taxon>
        <taxon>Bacillota</taxon>
        <taxon>Clostridia</taxon>
        <taxon>Lachnospirales</taxon>
        <taxon>Lachnospiraceae</taxon>
        <taxon>Acetatifactor</taxon>
    </lineage>
</organism>
<proteinExistence type="predicted"/>
<dbReference type="AlphaFoldDB" id="A0A9D1R325"/>
<name>A0A9D1R325_9FIRM</name>
<feature type="transmembrane region" description="Helical" evidence="1">
    <location>
        <begin position="82"/>
        <end position="103"/>
    </location>
</feature>
<sequence length="227" mass="26685">MKNLKNFYLKYKHGIPLILYGIIYLSWFAHLEKTVTKGYHVIHMAVDDYIPFLEVFIIPYLLWFVYVAAVVLFFFFKNKTDYYRTCIFLFTGMTIFLIVSTLWPNGHHLRPAVLPRDNIFTHMVELLWQTDTSTNLWPSIHVYNSLGAHFAIIRSKEFENKRGLRLCSLLLCCSIIMSTVFLKQHSMFDVLTAFAMAAVMYLVVYRYDLVMAIRALRSRKNAKPQIS</sequence>
<keyword evidence="1" id="KW-1133">Transmembrane helix</keyword>
<protein>
    <submittedName>
        <fullName evidence="3">Serine/threonine protein phosphatase</fullName>
    </submittedName>
</protein>
<evidence type="ECO:0000256" key="1">
    <source>
        <dbReference type="SAM" id="Phobius"/>
    </source>
</evidence>
<dbReference type="SUPFAM" id="SSF48317">
    <property type="entry name" value="Acid phosphatase/Vanadium-dependent haloperoxidase"/>
    <property type="match status" value="1"/>
</dbReference>
<evidence type="ECO:0000259" key="2">
    <source>
        <dbReference type="Pfam" id="PF01569"/>
    </source>
</evidence>
<keyword evidence="1" id="KW-0472">Membrane</keyword>
<dbReference type="RefSeq" id="WP_318702959.1">
    <property type="nucleotide sequence ID" value="NZ_CALWMU010000051.1"/>
</dbReference>
<dbReference type="EMBL" id="DXGH01000003">
    <property type="protein sequence ID" value="HIW80019.1"/>
    <property type="molecule type" value="Genomic_DNA"/>
</dbReference>
<feature type="transmembrane region" description="Helical" evidence="1">
    <location>
        <begin position="49"/>
        <end position="75"/>
    </location>
</feature>
<feature type="transmembrane region" description="Helical" evidence="1">
    <location>
        <begin position="12"/>
        <end position="29"/>
    </location>
</feature>
<comment type="caution">
    <text evidence="3">The sequence shown here is derived from an EMBL/GenBank/DDBJ whole genome shotgun (WGS) entry which is preliminary data.</text>
</comment>
<evidence type="ECO:0000313" key="3">
    <source>
        <dbReference type="EMBL" id="HIW80019.1"/>
    </source>
</evidence>
<evidence type="ECO:0000313" key="4">
    <source>
        <dbReference type="Proteomes" id="UP000824265"/>
    </source>
</evidence>
<gene>
    <name evidence="3" type="ORF">H9742_00595</name>
</gene>
<feature type="domain" description="Phosphatidic acid phosphatase type 2/haloperoxidase" evidence="2">
    <location>
        <begin position="129"/>
        <end position="207"/>
    </location>
</feature>
<dbReference type="Pfam" id="PF01569">
    <property type="entry name" value="PAP2"/>
    <property type="match status" value="1"/>
</dbReference>
<accession>A0A9D1R325</accession>
<reference evidence="3" key="2">
    <citation type="submission" date="2021-04" db="EMBL/GenBank/DDBJ databases">
        <authorList>
            <person name="Gilroy R."/>
        </authorList>
    </citation>
    <scope>NUCLEOTIDE SEQUENCE</scope>
    <source>
        <strain evidence="3">CHK195-6426</strain>
    </source>
</reference>
<dbReference type="Proteomes" id="UP000824265">
    <property type="component" value="Unassembled WGS sequence"/>
</dbReference>
<dbReference type="InterPro" id="IPR036938">
    <property type="entry name" value="PAP2/HPO_sf"/>
</dbReference>
<keyword evidence="1" id="KW-0812">Transmembrane</keyword>
<reference evidence="3" key="1">
    <citation type="journal article" date="2021" name="PeerJ">
        <title>Extensive microbial diversity within the chicken gut microbiome revealed by metagenomics and culture.</title>
        <authorList>
            <person name="Gilroy R."/>
            <person name="Ravi A."/>
            <person name="Getino M."/>
            <person name="Pursley I."/>
            <person name="Horton D.L."/>
            <person name="Alikhan N.F."/>
            <person name="Baker D."/>
            <person name="Gharbi K."/>
            <person name="Hall N."/>
            <person name="Watson M."/>
            <person name="Adriaenssens E.M."/>
            <person name="Foster-Nyarko E."/>
            <person name="Jarju S."/>
            <person name="Secka A."/>
            <person name="Antonio M."/>
            <person name="Oren A."/>
            <person name="Chaudhuri R.R."/>
            <person name="La Ragione R."/>
            <person name="Hildebrand F."/>
            <person name="Pallen M.J."/>
        </authorList>
    </citation>
    <scope>NUCLEOTIDE SEQUENCE</scope>
    <source>
        <strain evidence="3">CHK195-6426</strain>
    </source>
</reference>